<protein>
    <submittedName>
        <fullName evidence="1">2-polyprenyl-6-methoxyphenol hydroxylase-like oxidoreductase</fullName>
    </submittedName>
</protein>
<gene>
    <name evidence="1" type="ORF">K3U94_05880</name>
</gene>
<evidence type="ECO:0000313" key="1">
    <source>
        <dbReference type="EMBL" id="QZA08802.1"/>
    </source>
</evidence>
<dbReference type="Proteomes" id="UP000825008">
    <property type="component" value="Chromosome"/>
</dbReference>
<name>A0A9X7WJJ2_9MYCO</name>
<evidence type="ECO:0000313" key="2">
    <source>
        <dbReference type="Proteomes" id="UP000825008"/>
    </source>
</evidence>
<dbReference type="EMBL" id="CP080997">
    <property type="protein sequence ID" value="QZA08802.1"/>
    <property type="molecule type" value="Genomic_DNA"/>
</dbReference>
<proteinExistence type="predicted"/>
<dbReference type="SUPFAM" id="SSF51905">
    <property type="entry name" value="FAD/NAD(P)-binding domain"/>
    <property type="match status" value="1"/>
</dbReference>
<dbReference type="PANTHER" id="PTHR43422:SF3">
    <property type="entry name" value="THIAMINE THIAZOLE SYNTHASE"/>
    <property type="match status" value="1"/>
</dbReference>
<dbReference type="RefSeq" id="WP_220695881.1">
    <property type="nucleotide sequence ID" value="NZ_CP080997.1"/>
</dbReference>
<dbReference type="KEGG" id="mher:K3U94_05880"/>
<sequence>MGNHAIVLGGSMAGLLAARTLADFYTAVTVIERDTVAESVAVRRGVPQGRHTHGLLMRGAMALEELFPGFLDQLVERGAVLNDGKDLSRLHFCMNGHVAVHSGAAPAFRAYNMTRPFLERHVRGRVMALPNVSVLGGREAVELCLTETGRVSGVRVVDRTDNVTAELAADLVVDATGRGSRTPALLERAGFAAPTEDEVRVDLMYASQLLRLPDEGLREYGLIVSPVPGRPTGVALAKCENDTVFFTVFGMAGRHPPLDLAGMCDFVAAVTPPHILAAVRSAEPASPVAQHRFPSSRWRRYDKLAHPPAGLVVVGDAVCSFNPIYAQGMTVAAVEALVLRDCLAQGTDDLSRRFFRAAAKPIRQAWQMAAGGDLRLPEIAGTPPFVTRVLNGYLERVLATAEHDIEVFEQFIKVAWLVDQPSRLLRPGMIRRIAFSRRGVRLPEPVVPVRSG</sequence>
<organism evidence="1 2">
    <name type="scientific">Mycolicibacter heraklionensis</name>
    <dbReference type="NCBI Taxonomy" id="512402"/>
    <lineage>
        <taxon>Bacteria</taxon>
        <taxon>Bacillati</taxon>
        <taxon>Actinomycetota</taxon>
        <taxon>Actinomycetes</taxon>
        <taxon>Mycobacteriales</taxon>
        <taxon>Mycobacteriaceae</taxon>
        <taxon>Mycolicibacter</taxon>
    </lineage>
</organism>
<dbReference type="InterPro" id="IPR036188">
    <property type="entry name" value="FAD/NAD-bd_sf"/>
</dbReference>
<accession>A0A9X7WJJ2</accession>
<dbReference type="AlphaFoldDB" id="A0A9X7WJJ2"/>
<reference evidence="1" key="1">
    <citation type="submission" date="2021-08" db="EMBL/GenBank/DDBJ databases">
        <title>Whole genome sequencing of non-tuberculosis mycobacteria type-strains.</title>
        <authorList>
            <person name="Igarashi Y."/>
            <person name="Osugi A."/>
            <person name="Mitarai S."/>
        </authorList>
    </citation>
    <scope>NUCLEOTIDE SEQUENCE</scope>
    <source>
        <strain evidence="1">JCM 30995</strain>
    </source>
</reference>
<dbReference type="Gene3D" id="3.50.50.60">
    <property type="entry name" value="FAD/NAD(P)-binding domain"/>
    <property type="match status" value="1"/>
</dbReference>
<dbReference type="PANTHER" id="PTHR43422">
    <property type="entry name" value="THIAMINE THIAZOLE SYNTHASE"/>
    <property type="match status" value="1"/>
</dbReference>